<keyword evidence="1" id="KW-1133">Transmembrane helix</keyword>
<dbReference type="Gene3D" id="3.40.50.2000">
    <property type="entry name" value="Glycogen Phosphorylase B"/>
    <property type="match status" value="1"/>
</dbReference>
<keyword evidence="1" id="KW-0812">Transmembrane</keyword>
<organism evidence="2 3">
    <name type="scientific">Paraburkholderia polaris</name>
    <dbReference type="NCBI Taxonomy" id="2728848"/>
    <lineage>
        <taxon>Bacteria</taxon>
        <taxon>Pseudomonadati</taxon>
        <taxon>Pseudomonadota</taxon>
        <taxon>Betaproteobacteria</taxon>
        <taxon>Burkholderiales</taxon>
        <taxon>Burkholderiaceae</taxon>
        <taxon>Paraburkholderia</taxon>
    </lineage>
</organism>
<evidence type="ECO:0000313" key="3">
    <source>
        <dbReference type="Proteomes" id="UP000544134"/>
    </source>
</evidence>
<gene>
    <name evidence="2" type="ORF">HHL24_01785</name>
</gene>
<comment type="caution">
    <text evidence="2">The sequence shown here is derived from an EMBL/GenBank/DDBJ whole genome shotgun (WGS) entry which is preliminary data.</text>
</comment>
<accession>A0A848I347</accession>
<sequence>MMKADNCDESMCSSARLIIISHVKDETGANGGSVYTRSVIDILKGAFADVQTVYVHENQINWKKLRIIAAFFGAVVSGLPAKALYFLSYNAARRIKCATAAGKADLVIFDHLETSLYSRLVSKKIGAILIQHNDEVKLHANRVDGQKWRLGRNILASDLARLAKFQSKSFERIKNVIFLSADEAAAADSGIANKFTLLPSFDYQPVKLRNSSRAGRDVVFIGNMNWWPNIDAVNWFVNEILGSIDNDVTFHVVGHGSHRWSRSNSRVKTHGFVESRDDAWGISPIFVAPVRLGAGVNIKVAEAIYNGRALIASPQALRGIPFEKDEAIVVMESEAEWVDCLNDPFRLEELAQAIPKDINRDLFKRSLGGRSLIEYVENILTVRSIRG</sequence>
<dbReference type="GO" id="GO:0016740">
    <property type="term" value="F:transferase activity"/>
    <property type="evidence" value="ECO:0007669"/>
    <property type="project" value="UniProtKB-KW"/>
</dbReference>
<proteinExistence type="predicted"/>
<evidence type="ECO:0000256" key="1">
    <source>
        <dbReference type="SAM" id="Phobius"/>
    </source>
</evidence>
<dbReference type="RefSeq" id="WP_169483674.1">
    <property type="nucleotide sequence ID" value="NZ_JABBGJ010000002.1"/>
</dbReference>
<keyword evidence="2" id="KW-0808">Transferase</keyword>
<name>A0A848I347_9BURK</name>
<evidence type="ECO:0000313" key="2">
    <source>
        <dbReference type="EMBL" id="NML96697.1"/>
    </source>
</evidence>
<dbReference type="Pfam" id="PF13692">
    <property type="entry name" value="Glyco_trans_1_4"/>
    <property type="match status" value="1"/>
</dbReference>
<keyword evidence="1" id="KW-0472">Membrane</keyword>
<feature type="transmembrane region" description="Helical" evidence="1">
    <location>
        <begin position="67"/>
        <end position="87"/>
    </location>
</feature>
<dbReference type="SUPFAM" id="SSF53756">
    <property type="entry name" value="UDP-Glycosyltransferase/glycogen phosphorylase"/>
    <property type="match status" value="1"/>
</dbReference>
<dbReference type="EMBL" id="JABBGJ010000002">
    <property type="protein sequence ID" value="NML96697.1"/>
    <property type="molecule type" value="Genomic_DNA"/>
</dbReference>
<dbReference type="Proteomes" id="UP000544134">
    <property type="component" value="Unassembled WGS sequence"/>
</dbReference>
<protein>
    <submittedName>
        <fullName evidence="2">Glycosyltransferase</fullName>
    </submittedName>
</protein>
<reference evidence="2 3" key="1">
    <citation type="submission" date="2020-04" db="EMBL/GenBank/DDBJ databases">
        <title>Paraburkholderia sp. RP-4-7 isolated from soil.</title>
        <authorList>
            <person name="Dahal R.H."/>
        </authorList>
    </citation>
    <scope>NUCLEOTIDE SEQUENCE [LARGE SCALE GENOMIC DNA]</scope>
    <source>
        <strain evidence="2 3">RP-4-7</strain>
    </source>
</reference>
<keyword evidence="3" id="KW-1185">Reference proteome</keyword>
<dbReference type="AlphaFoldDB" id="A0A848I347"/>